<evidence type="ECO:0000256" key="7">
    <source>
        <dbReference type="ARBA" id="ARBA00023237"/>
    </source>
</evidence>
<dbReference type="GO" id="GO:0015288">
    <property type="term" value="F:porin activity"/>
    <property type="evidence" value="ECO:0007669"/>
    <property type="project" value="TreeGrafter"/>
</dbReference>
<dbReference type="GO" id="GO:0009279">
    <property type="term" value="C:cell outer membrane"/>
    <property type="evidence" value="ECO:0007669"/>
    <property type="project" value="UniProtKB-SubCell"/>
</dbReference>
<evidence type="ECO:0000256" key="5">
    <source>
        <dbReference type="ARBA" id="ARBA00022692"/>
    </source>
</evidence>
<keyword evidence="5" id="KW-0812">Transmembrane</keyword>
<feature type="signal peptide" evidence="8">
    <location>
        <begin position="1"/>
        <end position="21"/>
    </location>
</feature>
<keyword evidence="6" id="KW-0472">Membrane</keyword>
<evidence type="ECO:0000313" key="10">
    <source>
        <dbReference type="Proteomes" id="UP000494245"/>
    </source>
</evidence>
<keyword evidence="4" id="KW-1134">Transmembrane beta strand</keyword>
<dbReference type="Proteomes" id="UP000494245">
    <property type="component" value="Unassembled WGS sequence"/>
</dbReference>
<dbReference type="RefSeq" id="WP_173083917.1">
    <property type="nucleotide sequence ID" value="NZ_BLTE01000008.1"/>
</dbReference>
<dbReference type="SUPFAM" id="SSF56954">
    <property type="entry name" value="Outer membrane efflux proteins (OEP)"/>
    <property type="match status" value="1"/>
</dbReference>
<keyword evidence="7" id="KW-0998">Cell outer membrane</keyword>
<evidence type="ECO:0000256" key="4">
    <source>
        <dbReference type="ARBA" id="ARBA00022452"/>
    </source>
</evidence>
<dbReference type="GO" id="GO:0015562">
    <property type="term" value="F:efflux transmembrane transporter activity"/>
    <property type="evidence" value="ECO:0007669"/>
    <property type="project" value="InterPro"/>
</dbReference>
<evidence type="ECO:0000256" key="1">
    <source>
        <dbReference type="ARBA" id="ARBA00004442"/>
    </source>
</evidence>
<keyword evidence="10" id="KW-1185">Reference proteome</keyword>
<comment type="subcellular location">
    <subcellularLocation>
        <location evidence="1">Cell outer membrane</location>
    </subcellularLocation>
</comment>
<dbReference type="InterPro" id="IPR051906">
    <property type="entry name" value="TolC-like"/>
</dbReference>
<dbReference type="InterPro" id="IPR003423">
    <property type="entry name" value="OMP_efflux"/>
</dbReference>
<dbReference type="AlphaFoldDB" id="A0A6V8LU68"/>
<sequence>MTLQALVLAACLALVGAPALAQPGQSMDLEKSVKRAIDANPSMQSAKQQIFSTQEGVRAATAAFAPTGTVTYYSRATNTTTPVTTAQDLTALYTAAGVNPGQGAATLQGKTYVVGDAYVANLDLNVSQPLFTGFRLLSSYQKSKLARDQAESLYKRTELTLIRSVQTAFLTLLKARSDVKSNQDSVARLDSQLKVTRAFYDVGLRPRLDVLQAESDLASAEQSLLAAQNSVDTQLAQLNALLNIPLDQPVDYVGQLTQNPFALTLRDALDEAYKQRPDIAIAVKSVEMSEKDASIALSGGLPQLRADYDFIRQGDKPWLRPENVTFSERHQFQLTFTWKAWDWGNTIFTYRQYSDVTKKLQADLAKLRLDVGAEVKTQFLNIQDAAKRINVAKTGLTAANEGYRMAVARYQAQVGTNTDVLDAQARVSRAEFQMTQALTDYQIAIANLYYSIGRKNMKLDS</sequence>
<gene>
    <name evidence="9" type="primary">tolC</name>
    <name evidence="9" type="ORF">NNJEOMEG_01970</name>
</gene>
<evidence type="ECO:0000313" key="9">
    <source>
        <dbReference type="EMBL" id="GFK94131.1"/>
    </source>
</evidence>
<evidence type="ECO:0000256" key="3">
    <source>
        <dbReference type="ARBA" id="ARBA00022448"/>
    </source>
</evidence>
<accession>A0A6V8LU68</accession>
<protein>
    <submittedName>
        <fullName evidence="9">Outer membrane protein TolC</fullName>
    </submittedName>
</protein>
<organism evidence="9 10">
    <name type="scientific">Fundidesulfovibrio magnetotacticus</name>
    <dbReference type="NCBI Taxonomy" id="2730080"/>
    <lineage>
        <taxon>Bacteria</taxon>
        <taxon>Pseudomonadati</taxon>
        <taxon>Thermodesulfobacteriota</taxon>
        <taxon>Desulfovibrionia</taxon>
        <taxon>Desulfovibrionales</taxon>
        <taxon>Desulfovibrionaceae</taxon>
        <taxon>Fundidesulfovibrio</taxon>
    </lineage>
</organism>
<name>A0A6V8LU68_9BACT</name>
<keyword evidence="8" id="KW-0732">Signal</keyword>
<dbReference type="PANTHER" id="PTHR30026:SF20">
    <property type="entry name" value="OUTER MEMBRANE PROTEIN TOLC"/>
    <property type="match status" value="1"/>
</dbReference>
<comment type="similarity">
    <text evidence="2">Belongs to the outer membrane factor (OMF) (TC 1.B.17) family.</text>
</comment>
<dbReference type="PANTHER" id="PTHR30026">
    <property type="entry name" value="OUTER MEMBRANE PROTEIN TOLC"/>
    <property type="match status" value="1"/>
</dbReference>
<dbReference type="Pfam" id="PF02321">
    <property type="entry name" value="OEP"/>
    <property type="match status" value="2"/>
</dbReference>
<evidence type="ECO:0000256" key="8">
    <source>
        <dbReference type="SAM" id="SignalP"/>
    </source>
</evidence>
<comment type="caution">
    <text evidence="9">The sequence shown here is derived from an EMBL/GenBank/DDBJ whole genome shotgun (WGS) entry which is preliminary data.</text>
</comment>
<feature type="chain" id="PRO_5028813654" evidence="8">
    <location>
        <begin position="22"/>
        <end position="461"/>
    </location>
</feature>
<reference evidence="9 10" key="2">
    <citation type="submission" date="2020-05" db="EMBL/GenBank/DDBJ databases">
        <title>Draft genome sequence of Desulfovibrio sp. strainFSS-1.</title>
        <authorList>
            <person name="Shimoshige H."/>
            <person name="Kobayashi H."/>
            <person name="Maekawa T."/>
        </authorList>
    </citation>
    <scope>NUCLEOTIDE SEQUENCE [LARGE SCALE GENOMIC DNA]</scope>
    <source>
        <strain evidence="9 10">SIID29052-01</strain>
    </source>
</reference>
<dbReference type="EMBL" id="BLTE01000008">
    <property type="protein sequence ID" value="GFK94131.1"/>
    <property type="molecule type" value="Genomic_DNA"/>
</dbReference>
<evidence type="ECO:0000256" key="2">
    <source>
        <dbReference type="ARBA" id="ARBA00007613"/>
    </source>
</evidence>
<keyword evidence="3" id="KW-0813">Transport</keyword>
<proteinExistence type="inferred from homology"/>
<reference evidence="9 10" key="1">
    <citation type="submission" date="2020-04" db="EMBL/GenBank/DDBJ databases">
        <authorList>
            <consortium name="Desulfovibrio sp. FSS-1 genome sequencing consortium"/>
            <person name="Shimoshige H."/>
            <person name="Kobayashi H."/>
            <person name="Maekawa T."/>
        </authorList>
    </citation>
    <scope>NUCLEOTIDE SEQUENCE [LARGE SCALE GENOMIC DNA]</scope>
    <source>
        <strain evidence="9 10">SIID29052-01</strain>
    </source>
</reference>
<dbReference type="GO" id="GO:1990281">
    <property type="term" value="C:efflux pump complex"/>
    <property type="evidence" value="ECO:0007669"/>
    <property type="project" value="TreeGrafter"/>
</dbReference>
<evidence type="ECO:0000256" key="6">
    <source>
        <dbReference type="ARBA" id="ARBA00023136"/>
    </source>
</evidence>
<dbReference type="Gene3D" id="1.20.1600.10">
    <property type="entry name" value="Outer membrane efflux proteins (OEP)"/>
    <property type="match status" value="1"/>
</dbReference>